<evidence type="ECO:0000256" key="2">
    <source>
        <dbReference type="PIRSR" id="PIRSR603782-1"/>
    </source>
</evidence>
<dbReference type="AlphaFoldDB" id="A0A5C6S696"/>
<dbReference type="CDD" id="cd02968">
    <property type="entry name" value="SCO"/>
    <property type="match status" value="1"/>
</dbReference>
<accession>A0A5C6S696</accession>
<reference evidence="4 5" key="1">
    <citation type="submission" date="2019-08" db="EMBL/GenBank/DDBJ databases">
        <authorList>
            <person name="Ye J."/>
        </authorList>
    </citation>
    <scope>NUCLEOTIDE SEQUENCE [LARGE SCALE GENOMIC DNA]</scope>
    <source>
        <strain evidence="4 5">TK008</strain>
    </source>
</reference>
<dbReference type="InterPro" id="IPR036249">
    <property type="entry name" value="Thioredoxin-like_sf"/>
</dbReference>
<gene>
    <name evidence="4" type="ORF">FQV27_07420</name>
</gene>
<dbReference type="SUPFAM" id="SSF52833">
    <property type="entry name" value="Thioredoxin-like"/>
    <property type="match status" value="1"/>
</dbReference>
<feature type="disulfide bond" description="Redox-active" evidence="3">
    <location>
        <begin position="78"/>
        <end position="82"/>
    </location>
</feature>
<keyword evidence="5" id="KW-1185">Reference proteome</keyword>
<dbReference type="Proteomes" id="UP000321562">
    <property type="component" value="Unassembled WGS sequence"/>
</dbReference>
<dbReference type="OrthoDB" id="5296507at2"/>
<evidence type="ECO:0000313" key="5">
    <source>
        <dbReference type="Proteomes" id="UP000321562"/>
    </source>
</evidence>
<keyword evidence="3" id="KW-1015">Disulfide bond</keyword>
<comment type="similarity">
    <text evidence="1">Belongs to the SCO1/2 family.</text>
</comment>
<dbReference type="Pfam" id="PF02630">
    <property type="entry name" value="SCO1-SenC"/>
    <property type="match status" value="1"/>
</dbReference>
<dbReference type="GO" id="GO:0046872">
    <property type="term" value="F:metal ion binding"/>
    <property type="evidence" value="ECO:0007669"/>
    <property type="project" value="UniProtKB-KW"/>
</dbReference>
<dbReference type="PANTHER" id="PTHR12151">
    <property type="entry name" value="ELECTRON TRANSPORT PROTIN SCO1/SENC FAMILY MEMBER"/>
    <property type="match status" value="1"/>
</dbReference>
<feature type="binding site" evidence="2">
    <location>
        <position position="82"/>
    </location>
    <ligand>
        <name>Cu cation</name>
        <dbReference type="ChEBI" id="CHEBI:23378"/>
    </ligand>
</feature>
<evidence type="ECO:0000256" key="1">
    <source>
        <dbReference type="ARBA" id="ARBA00010996"/>
    </source>
</evidence>
<dbReference type="PANTHER" id="PTHR12151:SF25">
    <property type="entry name" value="LINALOOL DEHYDRATASE_ISOMERASE DOMAIN-CONTAINING PROTEIN"/>
    <property type="match status" value="1"/>
</dbReference>
<feature type="binding site" evidence="2">
    <location>
        <position position="78"/>
    </location>
    <ligand>
        <name>Cu cation</name>
        <dbReference type="ChEBI" id="CHEBI:23378"/>
    </ligand>
</feature>
<name>A0A5C6S696_9RHOB</name>
<evidence type="ECO:0000256" key="3">
    <source>
        <dbReference type="PIRSR" id="PIRSR603782-2"/>
    </source>
</evidence>
<proteinExistence type="inferred from homology"/>
<protein>
    <submittedName>
        <fullName evidence="4">SCO family protein</fullName>
    </submittedName>
</protein>
<dbReference type="Gene3D" id="3.40.30.10">
    <property type="entry name" value="Glutaredoxin"/>
    <property type="match status" value="1"/>
</dbReference>
<dbReference type="InterPro" id="IPR003782">
    <property type="entry name" value="SCO1/SenC"/>
</dbReference>
<dbReference type="RefSeq" id="WP_147097219.1">
    <property type="nucleotide sequence ID" value="NZ_JBHUFH010000001.1"/>
</dbReference>
<keyword evidence="2" id="KW-0186">Copper</keyword>
<keyword evidence="2" id="KW-0479">Metal-binding</keyword>
<organism evidence="4 5">
    <name type="scientific">Paracoccus aurantiacus</name>
    <dbReference type="NCBI Taxonomy" id="2599412"/>
    <lineage>
        <taxon>Bacteria</taxon>
        <taxon>Pseudomonadati</taxon>
        <taxon>Pseudomonadota</taxon>
        <taxon>Alphaproteobacteria</taxon>
        <taxon>Rhodobacterales</taxon>
        <taxon>Paracoccaceae</taxon>
        <taxon>Paracoccus</taxon>
    </lineage>
</organism>
<evidence type="ECO:0000313" key="4">
    <source>
        <dbReference type="EMBL" id="TXB69929.1"/>
    </source>
</evidence>
<sequence length="195" mass="20513">MKTSHLLVAAALTGHFTLPAFGHDGPHEEPAPMKIGNATEAIKLPDISVTDQNGDSGGIVSRYADGGPVLVSFLYTNCTEVCLMTQATLSIVDEELAEAGESPLKILSITVDPVRDTPDALAAAARDMDASDRWDWLRASETDTPALLSAFGIDAGPIETHENVYFVGDMASGEFTRVTGDADPDALIALARAAD</sequence>
<comment type="caution">
    <text evidence="4">The sequence shown here is derived from an EMBL/GenBank/DDBJ whole genome shotgun (WGS) entry which is preliminary data.</text>
</comment>
<dbReference type="EMBL" id="VOPL01000002">
    <property type="protein sequence ID" value="TXB69929.1"/>
    <property type="molecule type" value="Genomic_DNA"/>
</dbReference>